<dbReference type="Proteomes" id="UP000295060">
    <property type="component" value="Unassembled WGS sequence"/>
</dbReference>
<keyword evidence="3" id="KW-1185">Reference proteome</keyword>
<dbReference type="RefSeq" id="WP_134132659.1">
    <property type="nucleotide sequence ID" value="NZ_SODU01000004.1"/>
</dbReference>
<dbReference type="EMBL" id="SODU01000004">
    <property type="protein sequence ID" value="TDW84531.1"/>
    <property type="molecule type" value="Genomic_DNA"/>
</dbReference>
<reference evidence="2 3" key="1">
    <citation type="submission" date="2019-03" db="EMBL/GenBank/DDBJ databases">
        <title>Genomic Encyclopedia of Type Strains, Phase III (KMG-III): the genomes of soil and plant-associated and newly described type strains.</title>
        <authorList>
            <person name="Whitman W."/>
        </authorList>
    </citation>
    <scope>NUCLEOTIDE SEQUENCE [LARGE SCALE GENOMIC DNA]</scope>
    <source>
        <strain evidence="2 3">VKMAc-2574</strain>
    </source>
</reference>
<feature type="region of interest" description="Disordered" evidence="1">
    <location>
        <begin position="107"/>
        <end position="129"/>
    </location>
</feature>
<proteinExistence type="predicted"/>
<name>A0ABY2F883_9ACTN</name>
<accession>A0ABY2F883</accession>
<sequence length="313" mass="33992">MTRRKVFDPNAVPPSFWRGNEVQTALARRDIGALFRSYLDAFDDCTQTQLALLTEHDRSDVSNWIRGTRHGQVSDIGVLTRIAEGLRLPDSARILMGLAPADALVSSVRDEREMSEPDAGTGGGPDRRRLDGSDLTSIRIAICGSRAANVHTHAVDAAVRALARLVMVRRLRVNHGPIGIGIEVMTHIADHYQPPGLRGAVAIFGRRNVIADAEYVVVVGGGEGTRAEADLAVAMGKRLLPYGASGGTAQVIHQHLHRSPTLNSWMPPHSRVALDRCARLDPGASTIDIEQMTDDFVDMLDEVIHADRGESRA</sequence>
<comment type="caution">
    <text evidence="2">The sequence shown here is derived from an EMBL/GenBank/DDBJ whole genome shotgun (WGS) entry which is preliminary data.</text>
</comment>
<protein>
    <recommendedName>
        <fullName evidence="4">XRE family transcriptional regulator</fullName>
    </recommendedName>
</protein>
<evidence type="ECO:0000256" key="1">
    <source>
        <dbReference type="SAM" id="MobiDB-lite"/>
    </source>
</evidence>
<evidence type="ECO:0008006" key="4">
    <source>
        <dbReference type="Google" id="ProtNLM"/>
    </source>
</evidence>
<evidence type="ECO:0000313" key="3">
    <source>
        <dbReference type="Proteomes" id="UP000295060"/>
    </source>
</evidence>
<evidence type="ECO:0000313" key="2">
    <source>
        <dbReference type="EMBL" id="TDW84531.1"/>
    </source>
</evidence>
<dbReference type="SUPFAM" id="SSF102405">
    <property type="entry name" value="MCP/YpsA-like"/>
    <property type="match status" value="1"/>
</dbReference>
<gene>
    <name evidence="2" type="ORF">EV137_7345</name>
</gene>
<organism evidence="2 3">
    <name type="scientific">Kribbella pratensis</name>
    <dbReference type="NCBI Taxonomy" id="2512112"/>
    <lineage>
        <taxon>Bacteria</taxon>
        <taxon>Bacillati</taxon>
        <taxon>Actinomycetota</taxon>
        <taxon>Actinomycetes</taxon>
        <taxon>Propionibacteriales</taxon>
        <taxon>Kribbellaceae</taxon>
        <taxon>Kribbella</taxon>
    </lineage>
</organism>